<evidence type="ECO:0008006" key="3">
    <source>
        <dbReference type="Google" id="ProtNLM"/>
    </source>
</evidence>
<evidence type="ECO:0000313" key="2">
    <source>
        <dbReference type="Proteomes" id="UP000824074"/>
    </source>
</evidence>
<dbReference type="EMBL" id="DVMT01000027">
    <property type="protein sequence ID" value="HIU40182.1"/>
    <property type="molecule type" value="Genomic_DNA"/>
</dbReference>
<dbReference type="Gene3D" id="1.10.3210.10">
    <property type="entry name" value="Hypothetical protein af1432"/>
    <property type="match status" value="1"/>
</dbReference>
<name>A0A9D1LIT4_9FIRM</name>
<comment type="caution">
    <text evidence="1">The sequence shown here is derived from an EMBL/GenBank/DDBJ whole genome shotgun (WGS) entry which is preliminary data.</text>
</comment>
<reference evidence="1" key="1">
    <citation type="submission" date="2020-10" db="EMBL/GenBank/DDBJ databases">
        <authorList>
            <person name="Gilroy R."/>
        </authorList>
    </citation>
    <scope>NUCLEOTIDE SEQUENCE</scope>
    <source>
        <strain evidence="1">CHK193-30670</strain>
    </source>
</reference>
<accession>A0A9D1LIT4</accession>
<sequence>MNGYLESLNNEVKAYFKILSPEFPKWMLDYIDTPEMKRLSGISLSCGLDYTKCFDVKYWYSNLDHSVAVALIIWHFTHDKKQALAGLFHDIATPAFKHCIDFMNGDYKKQESTEERTVDIIKNSKKIMKLLKRDNIKLEEVCDYKIYPIADNDTPKLSADRFEYNFSSGLTFFRVWSLDEIKKVYNDVVILKNEDKIDELGFKHKDVCEKYIHTVSKLWPAWIQDKDKTCMQFLADIVKSMNVKGYLTVDDLYNLKEKEIIEKIKNCDDKYIRNNFLKFQNSTDVYKSDTLVTDKYCISVDPKRRYIIPLVMDNAGVKRINEISESAKMDIDDFLNFKSSKYTGFDFDFKPYK</sequence>
<gene>
    <name evidence="1" type="ORF">IAB68_02635</name>
</gene>
<dbReference type="Proteomes" id="UP000824074">
    <property type="component" value="Unassembled WGS sequence"/>
</dbReference>
<protein>
    <recommendedName>
        <fullName evidence="3">HD domain-containing protein</fullName>
    </recommendedName>
</protein>
<dbReference type="AlphaFoldDB" id="A0A9D1LIT4"/>
<evidence type="ECO:0000313" key="1">
    <source>
        <dbReference type="EMBL" id="HIU40182.1"/>
    </source>
</evidence>
<proteinExistence type="predicted"/>
<organism evidence="1 2">
    <name type="scientific">Candidatus Aphodocola excrementigallinarum</name>
    <dbReference type="NCBI Taxonomy" id="2840670"/>
    <lineage>
        <taxon>Bacteria</taxon>
        <taxon>Bacillati</taxon>
        <taxon>Bacillota</taxon>
        <taxon>Bacilli</taxon>
        <taxon>Candidatus Aphodocola</taxon>
    </lineage>
</organism>
<dbReference type="SUPFAM" id="SSF109604">
    <property type="entry name" value="HD-domain/PDEase-like"/>
    <property type="match status" value="1"/>
</dbReference>
<reference evidence="1" key="2">
    <citation type="journal article" date="2021" name="PeerJ">
        <title>Extensive microbial diversity within the chicken gut microbiome revealed by metagenomics and culture.</title>
        <authorList>
            <person name="Gilroy R."/>
            <person name="Ravi A."/>
            <person name="Getino M."/>
            <person name="Pursley I."/>
            <person name="Horton D.L."/>
            <person name="Alikhan N.F."/>
            <person name="Baker D."/>
            <person name="Gharbi K."/>
            <person name="Hall N."/>
            <person name="Watson M."/>
            <person name="Adriaenssens E.M."/>
            <person name="Foster-Nyarko E."/>
            <person name="Jarju S."/>
            <person name="Secka A."/>
            <person name="Antonio M."/>
            <person name="Oren A."/>
            <person name="Chaudhuri R.R."/>
            <person name="La Ragione R."/>
            <person name="Hildebrand F."/>
            <person name="Pallen M.J."/>
        </authorList>
    </citation>
    <scope>NUCLEOTIDE SEQUENCE</scope>
    <source>
        <strain evidence="1">CHK193-30670</strain>
    </source>
</reference>